<dbReference type="OrthoDB" id="3004402at2759"/>
<dbReference type="Proteomes" id="UP000248423">
    <property type="component" value="Unassembled WGS sequence"/>
</dbReference>
<evidence type="ECO:0008006" key="3">
    <source>
        <dbReference type="Google" id="ProtNLM"/>
    </source>
</evidence>
<proteinExistence type="predicted"/>
<protein>
    <recommendedName>
        <fullName evidence="3">Terpenoid synthase</fullName>
    </recommendedName>
</protein>
<evidence type="ECO:0000313" key="2">
    <source>
        <dbReference type="Proteomes" id="UP000248423"/>
    </source>
</evidence>
<dbReference type="AlphaFoldDB" id="A0A319E215"/>
<dbReference type="EMBL" id="KZ826373">
    <property type="protein sequence ID" value="PYI04101.1"/>
    <property type="molecule type" value="Genomic_DNA"/>
</dbReference>
<reference evidence="1 2" key="1">
    <citation type="submission" date="2018-02" db="EMBL/GenBank/DDBJ databases">
        <title>The genomes of Aspergillus section Nigri reveals drivers in fungal speciation.</title>
        <authorList>
            <consortium name="DOE Joint Genome Institute"/>
            <person name="Vesth T.C."/>
            <person name="Nybo J."/>
            <person name="Theobald S."/>
            <person name="Brandl J."/>
            <person name="Frisvad J.C."/>
            <person name="Nielsen K.F."/>
            <person name="Lyhne E.K."/>
            <person name="Kogle M.E."/>
            <person name="Kuo A."/>
            <person name="Riley R."/>
            <person name="Clum A."/>
            <person name="Nolan M."/>
            <person name="Lipzen A."/>
            <person name="Salamov A."/>
            <person name="Henrissat B."/>
            <person name="Wiebenga A."/>
            <person name="De vries R.P."/>
            <person name="Grigoriev I.V."/>
            <person name="Mortensen U.H."/>
            <person name="Andersen M.R."/>
            <person name="Baker S.E."/>
        </authorList>
    </citation>
    <scope>NUCLEOTIDE SEQUENCE [LARGE SCALE GENOMIC DNA]</scope>
    <source>
        <strain evidence="1 2">CBS 121057</strain>
    </source>
</reference>
<name>A0A319E215_ASPSB</name>
<dbReference type="SUPFAM" id="SSF48576">
    <property type="entry name" value="Terpenoid synthases"/>
    <property type="match status" value="1"/>
</dbReference>
<dbReference type="InterPro" id="IPR008949">
    <property type="entry name" value="Isoprenoid_synthase_dom_sf"/>
</dbReference>
<gene>
    <name evidence="1" type="ORF">BO78DRAFT_321184</name>
</gene>
<evidence type="ECO:0000313" key="1">
    <source>
        <dbReference type="EMBL" id="PYI04101.1"/>
    </source>
</evidence>
<accession>A0A319E215</accession>
<dbReference type="Pfam" id="PF19086">
    <property type="entry name" value="Terpene_syn_C_2"/>
    <property type="match status" value="1"/>
</dbReference>
<dbReference type="Gene3D" id="1.10.600.10">
    <property type="entry name" value="Farnesyl Diphosphate Synthase"/>
    <property type="match status" value="1"/>
</dbReference>
<organism evidence="1 2">
    <name type="scientific">Aspergillus sclerotiicarbonarius (strain CBS 121057 / IBT 28362)</name>
    <dbReference type="NCBI Taxonomy" id="1448318"/>
    <lineage>
        <taxon>Eukaryota</taxon>
        <taxon>Fungi</taxon>
        <taxon>Dikarya</taxon>
        <taxon>Ascomycota</taxon>
        <taxon>Pezizomycotina</taxon>
        <taxon>Eurotiomycetes</taxon>
        <taxon>Eurotiomycetidae</taxon>
        <taxon>Eurotiales</taxon>
        <taxon>Aspergillaceae</taxon>
        <taxon>Aspergillus</taxon>
        <taxon>Aspergillus subgen. Circumdati</taxon>
    </lineage>
</organism>
<keyword evidence="2" id="KW-1185">Reference proteome</keyword>
<dbReference type="VEuPathDB" id="FungiDB:BO78DRAFT_321184"/>
<sequence>MEHAIDISPIRAGLPWASGILSCRQNNYWQLTIEATREFLALFAADEASQEIFHSGYSIAEMARKELSTSVEENWAKIPVYLHPEGERQRTRLLAIANVLIFLLDDSNQFKRVQELFLNRMRTDSACDNSSPSRVQAFIDQALTDIRELDHVSGNTAGQELIDSMVRFFSHPPPPENYSNMEEFLSYRNEDAGLPYALCCTKFTLNSSVDLNSPKLSRFLQLIKDHVSVANDVGSWEKEKQAYDKGQVLYIINAVHVVKNLFRLSTDRAAVRLTQSFQLQIETEIDDEIQRLIAEDTLTAEEWRFVDAALHILTGNVFISIVMARYGGETFRLK</sequence>